<dbReference type="EMBL" id="LAZR01000030">
    <property type="protein sequence ID" value="KKO02636.1"/>
    <property type="molecule type" value="Genomic_DNA"/>
</dbReference>
<dbReference type="InterPro" id="IPR058625">
    <property type="entry name" value="MdtA-like_BSH"/>
</dbReference>
<dbReference type="AlphaFoldDB" id="A0A0F9VBU2"/>
<organism evidence="5">
    <name type="scientific">marine sediment metagenome</name>
    <dbReference type="NCBI Taxonomy" id="412755"/>
    <lineage>
        <taxon>unclassified sequences</taxon>
        <taxon>metagenomes</taxon>
        <taxon>ecological metagenomes</taxon>
    </lineage>
</organism>
<dbReference type="Gene3D" id="2.40.30.170">
    <property type="match status" value="1"/>
</dbReference>
<keyword evidence="1" id="KW-0175">Coiled coil</keyword>
<reference evidence="5" key="1">
    <citation type="journal article" date="2015" name="Nature">
        <title>Complex archaea that bridge the gap between prokaryotes and eukaryotes.</title>
        <authorList>
            <person name="Spang A."/>
            <person name="Saw J.H."/>
            <person name="Jorgensen S.L."/>
            <person name="Zaremba-Niedzwiedzka K."/>
            <person name="Martijn J."/>
            <person name="Lind A.E."/>
            <person name="van Eijk R."/>
            <person name="Schleper C."/>
            <person name="Guy L."/>
            <person name="Ettema T.J."/>
        </authorList>
    </citation>
    <scope>NUCLEOTIDE SEQUENCE</scope>
</reference>
<evidence type="ECO:0000256" key="1">
    <source>
        <dbReference type="SAM" id="Coils"/>
    </source>
</evidence>
<evidence type="ECO:0000259" key="3">
    <source>
        <dbReference type="Pfam" id="PF25917"/>
    </source>
</evidence>
<gene>
    <name evidence="5" type="ORF">LCGC14_0105930</name>
</gene>
<feature type="domain" description="Multidrug resistance protein MdtA-like barrel-sandwich hybrid" evidence="3">
    <location>
        <begin position="91"/>
        <end position="215"/>
    </location>
</feature>
<dbReference type="GO" id="GO:1990281">
    <property type="term" value="C:efflux pump complex"/>
    <property type="evidence" value="ECO:0007669"/>
    <property type="project" value="TreeGrafter"/>
</dbReference>
<feature type="region of interest" description="Disordered" evidence="2">
    <location>
        <begin position="370"/>
        <end position="419"/>
    </location>
</feature>
<dbReference type="NCBIfam" id="TIGR01730">
    <property type="entry name" value="RND_mfp"/>
    <property type="match status" value="1"/>
</dbReference>
<dbReference type="Pfam" id="PF25917">
    <property type="entry name" value="BSH_RND"/>
    <property type="match status" value="1"/>
</dbReference>
<dbReference type="PANTHER" id="PTHR30469">
    <property type="entry name" value="MULTIDRUG RESISTANCE PROTEIN MDTA"/>
    <property type="match status" value="1"/>
</dbReference>
<sequence length="419" mass="43880">MNETLKTDRQTLRFESDAGSSRSRWVAGGLAVAIIGWMGSGYILPSESAEPVAKSATPVKAVSVAVRQSRAQQIEQVFVAEGQALPDRDTAIRAEISGQIKEVLVAKGADLEAGQVIARFDTTTRQSDLTRAEEELNRAQREFDNAQALLNRGVSTVDRVAQAQATLAAAQAGVASAQDAIENTEIRAPFAGRLEALDINEGEIVQTASDIGRIVDNTPLSIRIQIPQQSLQDIKVGQTAEVSFITGITSTGTVSFVGTSANAETRTFTADIDVPNADGTIPAGISAQLRIPTGTLTAHFVSPAILSLDTDGTLGIKTVDDANKVTFHEVAIVRAQTDGIWISGLPEAAQIITIGQGFVNDGETVVPTIQNDDAKTDDAPAQPSVQGVSEAEDPAKGNGQIISGDADTAPAGSTQEAKQ</sequence>
<dbReference type="SUPFAM" id="SSF111369">
    <property type="entry name" value="HlyD-like secretion proteins"/>
    <property type="match status" value="1"/>
</dbReference>
<dbReference type="PANTHER" id="PTHR30469:SF29">
    <property type="entry name" value="BLR2860 PROTEIN"/>
    <property type="match status" value="1"/>
</dbReference>
<dbReference type="InterPro" id="IPR006143">
    <property type="entry name" value="RND_pump_MFP"/>
</dbReference>
<proteinExistence type="predicted"/>
<evidence type="ECO:0000256" key="2">
    <source>
        <dbReference type="SAM" id="MobiDB-lite"/>
    </source>
</evidence>
<name>A0A0F9VBU2_9ZZZZ</name>
<comment type="caution">
    <text evidence="5">The sequence shown here is derived from an EMBL/GenBank/DDBJ whole genome shotgun (WGS) entry which is preliminary data.</text>
</comment>
<dbReference type="InterPro" id="IPR058792">
    <property type="entry name" value="Beta-barrel_RND_2"/>
</dbReference>
<dbReference type="Gene3D" id="2.40.50.100">
    <property type="match status" value="1"/>
</dbReference>
<evidence type="ECO:0000259" key="4">
    <source>
        <dbReference type="Pfam" id="PF25954"/>
    </source>
</evidence>
<feature type="coiled-coil region" evidence="1">
    <location>
        <begin position="122"/>
        <end position="187"/>
    </location>
</feature>
<protein>
    <submittedName>
        <fullName evidence="5">Uncharacterized protein</fullName>
    </submittedName>
</protein>
<evidence type="ECO:0000313" key="5">
    <source>
        <dbReference type="EMBL" id="KKO02636.1"/>
    </source>
</evidence>
<feature type="domain" description="CusB-like beta-barrel" evidence="4">
    <location>
        <begin position="223"/>
        <end position="291"/>
    </location>
</feature>
<dbReference type="Pfam" id="PF25954">
    <property type="entry name" value="Beta-barrel_RND_2"/>
    <property type="match status" value="1"/>
</dbReference>
<dbReference type="Gene3D" id="1.10.287.470">
    <property type="entry name" value="Helix hairpin bin"/>
    <property type="match status" value="1"/>
</dbReference>
<accession>A0A0F9VBU2</accession>
<dbReference type="GO" id="GO:0015562">
    <property type="term" value="F:efflux transmembrane transporter activity"/>
    <property type="evidence" value="ECO:0007669"/>
    <property type="project" value="TreeGrafter"/>
</dbReference>